<dbReference type="EMBL" id="KV878347">
    <property type="protein sequence ID" value="OJJ44509.1"/>
    <property type="molecule type" value="Genomic_DNA"/>
</dbReference>
<proteinExistence type="predicted"/>
<accession>A0A1L9SBK6</accession>
<evidence type="ECO:0000313" key="3">
    <source>
        <dbReference type="Proteomes" id="UP000184188"/>
    </source>
</evidence>
<dbReference type="RefSeq" id="XP_022579019.1">
    <property type="nucleotide sequence ID" value="XM_022729496.1"/>
</dbReference>
<dbReference type="AlphaFoldDB" id="A0A1L9SBK6"/>
<name>A0A1L9SBK6_9EURO</name>
<reference evidence="3" key="1">
    <citation type="journal article" date="2017" name="Genome Biol.">
        <title>Comparative genomics reveals high biological diversity and specific adaptations in the industrially and medically important fungal genus Aspergillus.</title>
        <authorList>
            <person name="de Vries R.P."/>
            <person name="Riley R."/>
            <person name="Wiebenga A."/>
            <person name="Aguilar-Osorio G."/>
            <person name="Amillis S."/>
            <person name="Uchima C.A."/>
            <person name="Anderluh G."/>
            <person name="Asadollahi M."/>
            <person name="Askin M."/>
            <person name="Barry K."/>
            <person name="Battaglia E."/>
            <person name="Bayram O."/>
            <person name="Benocci T."/>
            <person name="Braus-Stromeyer S.A."/>
            <person name="Caldana C."/>
            <person name="Canovas D."/>
            <person name="Cerqueira G.C."/>
            <person name="Chen F."/>
            <person name="Chen W."/>
            <person name="Choi C."/>
            <person name="Clum A."/>
            <person name="Dos Santos R.A."/>
            <person name="Damasio A.R."/>
            <person name="Diallinas G."/>
            <person name="Emri T."/>
            <person name="Fekete E."/>
            <person name="Flipphi M."/>
            <person name="Freyberg S."/>
            <person name="Gallo A."/>
            <person name="Gournas C."/>
            <person name="Habgood R."/>
            <person name="Hainaut M."/>
            <person name="Harispe M.L."/>
            <person name="Henrissat B."/>
            <person name="Hilden K.S."/>
            <person name="Hope R."/>
            <person name="Hossain A."/>
            <person name="Karabika E."/>
            <person name="Karaffa L."/>
            <person name="Karanyi Z."/>
            <person name="Krasevec N."/>
            <person name="Kuo A."/>
            <person name="Kusch H."/>
            <person name="LaButti K."/>
            <person name="Lagendijk E.L."/>
            <person name="Lapidus A."/>
            <person name="Levasseur A."/>
            <person name="Lindquist E."/>
            <person name="Lipzen A."/>
            <person name="Logrieco A.F."/>
            <person name="MacCabe A."/>
            <person name="Maekelae M.R."/>
            <person name="Malavazi I."/>
            <person name="Melin P."/>
            <person name="Meyer V."/>
            <person name="Mielnichuk N."/>
            <person name="Miskei M."/>
            <person name="Molnar A.P."/>
            <person name="Mule G."/>
            <person name="Ngan C.Y."/>
            <person name="Orejas M."/>
            <person name="Orosz E."/>
            <person name="Ouedraogo J.P."/>
            <person name="Overkamp K.M."/>
            <person name="Park H.-S."/>
            <person name="Perrone G."/>
            <person name="Piumi F."/>
            <person name="Punt P.J."/>
            <person name="Ram A.F."/>
            <person name="Ramon A."/>
            <person name="Rauscher S."/>
            <person name="Record E."/>
            <person name="Riano-Pachon D.M."/>
            <person name="Robert V."/>
            <person name="Roehrig J."/>
            <person name="Ruller R."/>
            <person name="Salamov A."/>
            <person name="Salih N.S."/>
            <person name="Samson R.A."/>
            <person name="Sandor E."/>
            <person name="Sanguinetti M."/>
            <person name="Schuetze T."/>
            <person name="Sepcic K."/>
            <person name="Shelest E."/>
            <person name="Sherlock G."/>
            <person name="Sophianopoulou V."/>
            <person name="Squina F.M."/>
            <person name="Sun H."/>
            <person name="Susca A."/>
            <person name="Todd R.B."/>
            <person name="Tsang A."/>
            <person name="Unkles S.E."/>
            <person name="van de Wiele N."/>
            <person name="van Rossen-Uffink D."/>
            <person name="Oliveira J.V."/>
            <person name="Vesth T.C."/>
            <person name="Visser J."/>
            <person name="Yu J.-H."/>
            <person name="Zhou M."/>
            <person name="Andersen M.R."/>
            <person name="Archer D.B."/>
            <person name="Baker S.E."/>
            <person name="Benoit I."/>
            <person name="Brakhage A.A."/>
            <person name="Braus G.H."/>
            <person name="Fischer R."/>
            <person name="Frisvad J.C."/>
            <person name="Goldman G.H."/>
            <person name="Houbraken J."/>
            <person name="Oakley B."/>
            <person name="Pocsi I."/>
            <person name="Scazzocchio C."/>
            <person name="Seiboth B."/>
            <person name="vanKuyk P.A."/>
            <person name="Wortman J."/>
            <person name="Dyer P.S."/>
            <person name="Grigoriev I.V."/>
        </authorList>
    </citation>
    <scope>NUCLEOTIDE SEQUENCE [LARGE SCALE GENOMIC DNA]</scope>
    <source>
        <strain evidence="3">CBS 506.65</strain>
    </source>
</reference>
<dbReference type="Proteomes" id="UP000184188">
    <property type="component" value="Unassembled WGS sequence"/>
</dbReference>
<dbReference type="VEuPathDB" id="FungiDB:ASPZODRAFT_680192"/>
<feature type="region of interest" description="Disordered" evidence="1">
    <location>
        <begin position="1"/>
        <end position="40"/>
    </location>
</feature>
<organism evidence="2 3">
    <name type="scientific">Penicilliopsis zonata CBS 506.65</name>
    <dbReference type="NCBI Taxonomy" id="1073090"/>
    <lineage>
        <taxon>Eukaryota</taxon>
        <taxon>Fungi</taxon>
        <taxon>Dikarya</taxon>
        <taxon>Ascomycota</taxon>
        <taxon>Pezizomycotina</taxon>
        <taxon>Eurotiomycetes</taxon>
        <taxon>Eurotiomycetidae</taxon>
        <taxon>Eurotiales</taxon>
        <taxon>Aspergillaceae</taxon>
        <taxon>Penicilliopsis</taxon>
    </lineage>
</organism>
<evidence type="ECO:0000313" key="2">
    <source>
        <dbReference type="EMBL" id="OJJ44509.1"/>
    </source>
</evidence>
<feature type="compositionally biased region" description="Polar residues" evidence="1">
    <location>
        <begin position="18"/>
        <end position="27"/>
    </location>
</feature>
<protein>
    <submittedName>
        <fullName evidence="2">Uncharacterized protein</fullName>
    </submittedName>
</protein>
<keyword evidence="3" id="KW-1185">Reference proteome</keyword>
<dbReference type="GeneID" id="34615960"/>
<sequence length="187" mass="22684">MTGTTSVDGYVRSRPQKEASSVSSYQNPYPHHQSNKIYDEEKEARKENKKLWEEFFFSAMTKRITNRTNIPTTRRGIKTSTLHARFFTFFFSFFVRRRNYYFTRVAWTSSSSLIREMIIHDVTRCQLRHRRMKIARRFYFFGLSSFFLRMRPLVWDRTLNKITIFAWILVARNHTEKRELEIVYCTS</sequence>
<evidence type="ECO:0000256" key="1">
    <source>
        <dbReference type="SAM" id="MobiDB-lite"/>
    </source>
</evidence>
<gene>
    <name evidence="2" type="ORF">ASPZODRAFT_680192</name>
</gene>